<dbReference type="Gene3D" id="3.40.30.10">
    <property type="entry name" value="Glutaredoxin"/>
    <property type="match status" value="1"/>
</dbReference>
<dbReference type="SUPFAM" id="SSF52833">
    <property type="entry name" value="Thioredoxin-like"/>
    <property type="match status" value="1"/>
</dbReference>
<dbReference type="InterPro" id="IPR036249">
    <property type="entry name" value="Thioredoxin-like_sf"/>
</dbReference>
<sequence length="49" mass="5596">MLPERNMNNKAQKGSMAPDFSLSDVYGKKMSFSDFRGRSVILVFMRHLG</sequence>
<name>C0GJ56_DETAL</name>
<evidence type="ECO:0000256" key="1">
    <source>
        <dbReference type="SAM" id="MobiDB-lite"/>
    </source>
</evidence>
<evidence type="ECO:0000313" key="2">
    <source>
        <dbReference type="EMBL" id="EEG76689.1"/>
    </source>
</evidence>
<dbReference type="Proteomes" id="UP000006443">
    <property type="component" value="Unassembled WGS sequence"/>
</dbReference>
<keyword evidence="3" id="KW-1185">Reference proteome</keyword>
<reference evidence="2 3" key="1">
    <citation type="submission" date="2009-02" db="EMBL/GenBank/DDBJ databases">
        <title>Sequencing of the draft genome and assembly of Dethiobacter alkaliphilus AHT 1.</title>
        <authorList>
            <consortium name="US DOE Joint Genome Institute (JGI-PGF)"/>
            <person name="Lucas S."/>
            <person name="Copeland A."/>
            <person name="Lapidus A."/>
            <person name="Glavina del Rio T."/>
            <person name="Dalin E."/>
            <person name="Tice H."/>
            <person name="Bruce D."/>
            <person name="Goodwin L."/>
            <person name="Pitluck S."/>
            <person name="Larimer F."/>
            <person name="Land M.L."/>
            <person name="Hauser L."/>
            <person name="Muyzer G."/>
        </authorList>
    </citation>
    <scope>NUCLEOTIDE SEQUENCE [LARGE SCALE GENOMIC DNA]</scope>
    <source>
        <strain evidence="2 3">AHT 1</strain>
    </source>
</reference>
<evidence type="ECO:0000313" key="3">
    <source>
        <dbReference type="Proteomes" id="UP000006443"/>
    </source>
</evidence>
<accession>C0GJ56</accession>
<proteinExistence type="predicted"/>
<organism evidence="2 3">
    <name type="scientific">Dethiobacter alkaliphilus AHT 1</name>
    <dbReference type="NCBI Taxonomy" id="555088"/>
    <lineage>
        <taxon>Bacteria</taxon>
        <taxon>Bacillati</taxon>
        <taxon>Bacillota</taxon>
        <taxon>Dethiobacteria</taxon>
        <taxon>Dethiobacterales</taxon>
        <taxon>Dethiobacteraceae</taxon>
        <taxon>Dethiobacter</taxon>
    </lineage>
</organism>
<gene>
    <name evidence="2" type="ORF">DealDRAFT_2515</name>
</gene>
<comment type="caution">
    <text evidence="2">The sequence shown here is derived from an EMBL/GenBank/DDBJ whole genome shotgun (WGS) entry which is preliminary data.</text>
</comment>
<dbReference type="EMBL" id="ACJM01000014">
    <property type="protein sequence ID" value="EEG76689.1"/>
    <property type="molecule type" value="Genomic_DNA"/>
</dbReference>
<feature type="region of interest" description="Disordered" evidence="1">
    <location>
        <begin position="1"/>
        <end position="20"/>
    </location>
</feature>
<protein>
    <submittedName>
        <fullName evidence="2">Alkyl hydroperoxide reductase/thiol specific antioxidant/Mal allergen</fullName>
    </submittedName>
</protein>
<dbReference type="AlphaFoldDB" id="C0GJ56"/>
<feature type="compositionally biased region" description="Polar residues" evidence="1">
    <location>
        <begin position="1"/>
        <end position="12"/>
    </location>
</feature>